<dbReference type="PANTHER" id="PTHR43767">
    <property type="entry name" value="LONG-CHAIN-FATTY-ACID--COA LIGASE"/>
    <property type="match status" value="1"/>
</dbReference>
<protein>
    <recommendedName>
        <fullName evidence="5">Fatty-acid--CoA ligase</fullName>
    </recommendedName>
</protein>
<dbReference type="NCBIfam" id="NF004837">
    <property type="entry name" value="PRK06187.1"/>
    <property type="match status" value="1"/>
</dbReference>
<proteinExistence type="predicted"/>
<evidence type="ECO:0000313" key="3">
    <source>
        <dbReference type="EMBL" id="KQL49434.1"/>
    </source>
</evidence>
<dbReference type="InterPro" id="IPR025110">
    <property type="entry name" value="AMP-bd_C"/>
</dbReference>
<evidence type="ECO:0000313" key="4">
    <source>
        <dbReference type="Proteomes" id="UP000051063"/>
    </source>
</evidence>
<dbReference type="Pfam" id="PF13193">
    <property type="entry name" value="AMP-binding_C"/>
    <property type="match status" value="1"/>
</dbReference>
<dbReference type="Gene3D" id="3.30.300.30">
    <property type="match status" value="1"/>
</dbReference>
<dbReference type="PROSITE" id="PS00455">
    <property type="entry name" value="AMP_BINDING"/>
    <property type="match status" value="1"/>
</dbReference>
<dbReference type="EMBL" id="LJJB01000007">
    <property type="protein sequence ID" value="KQL49434.1"/>
    <property type="molecule type" value="Genomic_DNA"/>
</dbReference>
<dbReference type="Pfam" id="PF00501">
    <property type="entry name" value="AMP-binding"/>
    <property type="match status" value="1"/>
</dbReference>
<feature type="domain" description="AMP-binding enzyme C-terminal" evidence="2">
    <location>
        <begin position="429"/>
        <end position="504"/>
    </location>
</feature>
<evidence type="ECO:0000259" key="1">
    <source>
        <dbReference type="Pfam" id="PF00501"/>
    </source>
</evidence>
<evidence type="ECO:0000259" key="2">
    <source>
        <dbReference type="Pfam" id="PF13193"/>
    </source>
</evidence>
<dbReference type="Gene3D" id="3.40.50.980">
    <property type="match status" value="2"/>
</dbReference>
<dbReference type="InterPro" id="IPR050237">
    <property type="entry name" value="ATP-dep_AMP-bd_enzyme"/>
</dbReference>
<comment type="caution">
    <text evidence="3">The sequence shown here is derived from an EMBL/GenBank/DDBJ whole genome shotgun (WGS) entry which is preliminary data.</text>
</comment>
<sequence>MILTTGLMRNAKVMPEKEAIVDGEHRFTYAEFASRVAKLKEALTQAGVQKGDRIAVLMLNDFRYIELMFGVTALGAILVPLNYRLSPEELVYVLNDSGAKALFVHREFLKTLPYLKENLPSLTHYVLADGDLTHEELDSYEAWITQAIDTPLSYSPDIHESDVAGLFYTGGTTGRSKGVMLTHRNMVSNFYHTGVLTGLNRNSRYLHVAPMFHLADGASMVSITIVGGTHCVVRSFTTKAFMQAIDQYKVTSTLLVPTMLNMVMNDPDFKKYDVSSLERVTYGAAPMPVALLKRVIMEFPGIQLVQGYGMTEASPSLTQLTAEYHVVGGTEKEERRLLSAGKQVLGVEVRVVDEEGNDVQIGQVGEVIARGDNIMKGYWNLPEETSAVLKNGWYHTGDMGAFDDEYFLYIVDRKKDMIISGGENVYSPEVENILYQHPEVVEVAVVGAPDPKWGEAVVAVVVKTAGSTLTEQDLIDFTREKLAHYKVPKRISFVDELPKSGAGKILKRNIRDRYWEGMSRRVN</sequence>
<dbReference type="SUPFAM" id="SSF56801">
    <property type="entry name" value="Acetyl-CoA synthetase-like"/>
    <property type="match status" value="1"/>
</dbReference>
<organism evidence="3 4">
    <name type="scientific">Brevibacillus choshinensis</name>
    <dbReference type="NCBI Taxonomy" id="54911"/>
    <lineage>
        <taxon>Bacteria</taxon>
        <taxon>Bacillati</taxon>
        <taxon>Bacillota</taxon>
        <taxon>Bacilli</taxon>
        <taxon>Bacillales</taxon>
        <taxon>Paenibacillaceae</taxon>
        <taxon>Brevibacillus</taxon>
    </lineage>
</organism>
<keyword evidence="4" id="KW-1185">Reference proteome</keyword>
<dbReference type="Gene3D" id="2.30.38.10">
    <property type="entry name" value="Luciferase, Domain 3"/>
    <property type="match status" value="1"/>
</dbReference>
<dbReference type="Proteomes" id="UP000051063">
    <property type="component" value="Unassembled WGS sequence"/>
</dbReference>
<dbReference type="PANTHER" id="PTHR43767:SF1">
    <property type="entry name" value="NONRIBOSOMAL PEPTIDE SYNTHASE PES1 (EUROFUNG)-RELATED"/>
    <property type="match status" value="1"/>
</dbReference>
<dbReference type="InterPro" id="IPR020845">
    <property type="entry name" value="AMP-binding_CS"/>
</dbReference>
<accession>A0ABR5ND22</accession>
<dbReference type="InterPro" id="IPR045851">
    <property type="entry name" value="AMP-bd_C_sf"/>
</dbReference>
<evidence type="ECO:0008006" key="5">
    <source>
        <dbReference type="Google" id="ProtNLM"/>
    </source>
</evidence>
<name>A0ABR5ND22_BRECH</name>
<reference evidence="3 4" key="1">
    <citation type="submission" date="2015-09" db="EMBL/GenBank/DDBJ databases">
        <title>Genome sequencing project for genomic taxonomy and phylogenomics of Bacillus-like bacteria.</title>
        <authorList>
            <person name="Liu B."/>
            <person name="Wang J."/>
            <person name="Zhu Y."/>
            <person name="Liu G."/>
            <person name="Chen Q."/>
            <person name="Chen Z."/>
            <person name="Lan J."/>
            <person name="Che J."/>
            <person name="Ge C."/>
            <person name="Shi H."/>
            <person name="Pan Z."/>
            <person name="Liu X."/>
        </authorList>
    </citation>
    <scope>NUCLEOTIDE SEQUENCE [LARGE SCALE GENOMIC DNA]</scope>
    <source>
        <strain evidence="3 4">DSM 8552</strain>
    </source>
</reference>
<gene>
    <name evidence="3" type="ORF">AN963_06705</name>
</gene>
<dbReference type="RefSeq" id="WP_055743735.1">
    <property type="nucleotide sequence ID" value="NZ_LJJB01000007.1"/>
</dbReference>
<dbReference type="InterPro" id="IPR000873">
    <property type="entry name" value="AMP-dep_synth/lig_dom"/>
</dbReference>
<feature type="domain" description="AMP-dependent synthetase/ligase" evidence="1">
    <location>
        <begin position="9"/>
        <end position="379"/>
    </location>
</feature>
<dbReference type="CDD" id="cd17631">
    <property type="entry name" value="FACL_FadD13-like"/>
    <property type="match status" value="1"/>
</dbReference>